<dbReference type="EMBL" id="JACIDV010000008">
    <property type="protein sequence ID" value="MBB3946980.1"/>
    <property type="molecule type" value="Genomic_DNA"/>
</dbReference>
<evidence type="ECO:0000313" key="1">
    <source>
        <dbReference type="EMBL" id="MBB3946980.1"/>
    </source>
</evidence>
<evidence type="ECO:0008006" key="3">
    <source>
        <dbReference type="Google" id="ProtNLM"/>
    </source>
</evidence>
<accession>A0A7W6CE99</accession>
<evidence type="ECO:0000313" key="2">
    <source>
        <dbReference type="Proteomes" id="UP000565286"/>
    </source>
</evidence>
<dbReference type="InterPro" id="IPR046904">
    <property type="entry name" value="ABC-3C_MC2"/>
</dbReference>
<proteinExistence type="predicted"/>
<comment type="caution">
    <text evidence="1">The sequence shown here is derived from an EMBL/GenBank/DDBJ whole genome shotgun (WGS) entry which is preliminary data.</text>
</comment>
<gene>
    <name evidence="1" type="ORF">GGQ73_002944</name>
</gene>
<dbReference type="AlphaFoldDB" id="A0A7W6CE99"/>
<organism evidence="1 2">
    <name type="scientific">Rhizobium skierniewicense</name>
    <dbReference type="NCBI Taxonomy" id="984260"/>
    <lineage>
        <taxon>Bacteria</taxon>
        <taxon>Pseudomonadati</taxon>
        <taxon>Pseudomonadota</taxon>
        <taxon>Alphaproteobacteria</taxon>
        <taxon>Hyphomicrobiales</taxon>
        <taxon>Rhizobiaceae</taxon>
        <taxon>Rhizobium/Agrobacterium group</taxon>
        <taxon>Rhizobium</taxon>
    </lineage>
</organism>
<dbReference type="Proteomes" id="UP000565286">
    <property type="component" value="Unassembled WGS sequence"/>
</dbReference>
<dbReference type="Pfam" id="PF20288">
    <property type="entry name" value="MC2"/>
    <property type="match status" value="1"/>
</dbReference>
<sequence length="161" mass="17930">MGLMSEEFGELFNSQLEAGIRAVVVLENLRPVAADLSEMVLFDHIVVHSADIGGPKSLHADVPGRKGELLVRRRLVEAGLDLMRRCHLVEKATDDNGFVWRASDDAASYVELLETKYSEHLKTCAVRLATEVRRRSKEGFKEYARERLGDWGESFGTKGGA</sequence>
<keyword evidence="2" id="KW-1185">Reference proteome</keyword>
<name>A0A7W6CE99_9HYPH</name>
<reference evidence="1 2" key="1">
    <citation type="submission" date="2020-08" db="EMBL/GenBank/DDBJ databases">
        <title>Genomic Encyclopedia of Type Strains, Phase IV (KMG-IV): sequencing the most valuable type-strain genomes for metagenomic binning, comparative biology and taxonomic classification.</title>
        <authorList>
            <person name="Goeker M."/>
        </authorList>
    </citation>
    <scope>NUCLEOTIDE SEQUENCE [LARGE SCALE GENOMIC DNA]</scope>
    <source>
        <strain evidence="1 2">DSM 26438</strain>
    </source>
</reference>
<protein>
    <recommendedName>
        <fullName evidence="3">Threonine transporter</fullName>
    </recommendedName>
</protein>